<dbReference type="PROSITE" id="PS00622">
    <property type="entry name" value="HTH_LUXR_1"/>
    <property type="match status" value="1"/>
</dbReference>
<evidence type="ECO:0000259" key="4">
    <source>
        <dbReference type="PROSITE" id="PS50043"/>
    </source>
</evidence>
<dbReference type="Gene3D" id="1.10.10.10">
    <property type="entry name" value="Winged helix-like DNA-binding domain superfamily/Winged helix DNA-binding domain"/>
    <property type="match status" value="1"/>
</dbReference>
<evidence type="ECO:0000256" key="2">
    <source>
        <dbReference type="ARBA" id="ARBA00023125"/>
    </source>
</evidence>
<keyword evidence="6" id="KW-1185">Reference proteome</keyword>
<comment type="caution">
    <text evidence="5">The sequence shown here is derived from an EMBL/GenBank/DDBJ whole genome shotgun (WGS) entry which is preliminary data.</text>
</comment>
<dbReference type="PROSITE" id="PS50043">
    <property type="entry name" value="HTH_LUXR_2"/>
    <property type="match status" value="1"/>
</dbReference>
<dbReference type="RefSeq" id="WP_143390165.1">
    <property type="nucleotide sequence ID" value="NZ_VJZQ01000008.1"/>
</dbReference>
<feature type="domain" description="HTH luxR-type" evidence="4">
    <location>
        <begin position="1"/>
        <end position="66"/>
    </location>
</feature>
<dbReference type="SUPFAM" id="SSF46894">
    <property type="entry name" value="C-terminal effector domain of the bipartite response regulators"/>
    <property type="match status" value="1"/>
</dbReference>
<proteinExistence type="predicted"/>
<protein>
    <submittedName>
        <fullName evidence="5">Helix-turn-helix transcriptional regulator</fullName>
    </submittedName>
</protein>
<evidence type="ECO:0000256" key="1">
    <source>
        <dbReference type="ARBA" id="ARBA00023015"/>
    </source>
</evidence>
<keyword evidence="1" id="KW-0805">Transcription regulation</keyword>
<reference evidence="5 6" key="1">
    <citation type="submission" date="2019-07" db="EMBL/GenBank/DDBJ databases">
        <title>Novel species of Flavobacterium.</title>
        <authorList>
            <person name="Liu Q."/>
            <person name="Xin Y.-H."/>
        </authorList>
    </citation>
    <scope>NUCLEOTIDE SEQUENCE [LARGE SCALE GENOMIC DNA]</scope>
    <source>
        <strain evidence="5 6">LB3P56</strain>
    </source>
</reference>
<evidence type="ECO:0000313" key="5">
    <source>
        <dbReference type="EMBL" id="TRX15950.1"/>
    </source>
</evidence>
<organism evidence="5 6">
    <name type="scientific">Flavobacterium franklandianum</name>
    <dbReference type="NCBI Taxonomy" id="2594430"/>
    <lineage>
        <taxon>Bacteria</taxon>
        <taxon>Pseudomonadati</taxon>
        <taxon>Bacteroidota</taxon>
        <taxon>Flavobacteriia</taxon>
        <taxon>Flavobacteriales</taxon>
        <taxon>Flavobacteriaceae</taxon>
        <taxon>Flavobacterium</taxon>
    </lineage>
</organism>
<evidence type="ECO:0000313" key="6">
    <source>
        <dbReference type="Proteomes" id="UP000318585"/>
    </source>
</evidence>
<dbReference type="InterPro" id="IPR016032">
    <property type="entry name" value="Sig_transdc_resp-reg_C-effctor"/>
</dbReference>
<dbReference type="PANTHER" id="PTHR44688:SF16">
    <property type="entry name" value="DNA-BINDING TRANSCRIPTIONAL ACTIVATOR DEVR_DOSR"/>
    <property type="match status" value="1"/>
</dbReference>
<name>A0A553C5Z0_9FLAO</name>
<sequence>MGKEIDVLSKSELRVLTLISAGFTSEAIGLKLEITKSTVQTHRRNMLRKTGFNNTQQLVGWAVREGLLK</sequence>
<dbReference type="PANTHER" id="PTHR44688">
    <property type="entry name" value="DNA-BINDING TRANSCRIPTIONAL ACTIVATOR DEVR_DOSR"/>
    <property type="match status" value="1"/>
</dbReference>
<evidence type="ECO:0000256" key="3">
    <source>
        <dbReference type="ARBA" id="ARBA00023163"/>
    </source>
</evidence>
<dbReference type="InterPro" id="IPR036388">
    <property type="entry name" value="WH-like_DNA-bd_sf"/>
</dbReference>
<dbReference type="GO" id="GO:0003677">
    <property type="term" value="F:DNA binding"/>
    <property type="evidence" value="ECO:0007669"/>
    <property type="project" value="UniProtKB-KW"/>
</dbReference>
<dbReference type="AlphaFoldDB" id="A0A553C5Z0"/>
<dbReference type="Proteomes" id="UP000318585">
    <property type="component" value="Unassembled WGS sequence"/>
</dbReference>
<dbReference type="GO" id="GO:0006355">
    <property type="term" value="P:regulation of DNA-templated transcription"/>
    <property type="evidence" value="ECO:0007669"/>
    <property type="project" value="InterPro"/>
</dbReference>
<keyword evidence="2" id="KW-0238">DNA-binding</keyword>
<keyword evidence="3" id="KW-0804">Transcription</keyword>
<dbReference type="PRINTS" id="PR00038">
    <property type="entry name" value="HTHLUXR"/>
</dbReference>
<dbReference type="OrthoDB" id="965844at2"/>
<dbReference type="SMART" id="SM00421">
    <property type="entry name" value="HTH_LUXR"/>
    <property type="match status" value="1"/>
</dbReference>
<accession>A0A553C5Z0</accession>
<dbReference type="EMBL" id="VJZR01000025">
    <property type="protein sequence ID" value="TRX15950.1"/>
    <property type="molecule type" value="Genomic_DNA"/>
</dbReference>
<dbReference type="Pfam" id="PF00196">
    <property type="entry name" value="GerE"/>
    <property type="match status" value="1"/>
</dbReference>
<dbReference type="InterPro" id="IPR000792">
    <property type="entry name" value="Tscrpt_reg_LuxR_C"/>
</dbReference>
<dbReference type="CDD" id="cd06170">
    <property type="entry name" value="LuxR_C_like"/>
    <property type="match status" value="1"/>
</dbReference>
<gene>
    <name evidence="5" type="ORF">FNW17_15655</name>
</gene>